<dbReference type="EC" id="2.7.13.3" evidence="2"/>
<feature type="region of interest" description="Disordered" evidence="7">
    <location>
        <begin position="618"/>
        <end position="655"/>
    </location>
</feature>
<feature type="region of interest" description="Disordered" evidence="7">
    <location>
        <begin position="335"/>
        <end position="368"/>
    </location>
</feature>
<evidence type="ECO:0000256" key="1">
    <source>
        <dbReference type="ARBA" id="ARBA00000085"/>
    </source>
</evidence>
<sequence length="1207" mass="132394">MHDIRLYGPAFRDIPRLDNLGPSPDSDALPQDHVAQPSKDSALMAFAQLASVRLGVHRAMISLIDSDRQYILAEATSTMSLRAPSGLWLGAVSIPRSWAICEQVLGIDPTVTESNEDAAIVINNLAEDERFSGRTYVTGAPQERFYAAVPLVSPHGSIVGALCVFDEQPRNDVLKEDILYLQDLASTVAEYLETYAIKDAHRRGEQLTRGLISFAEGASGLNPFDDNNGKIGPSLLSPELAEKPDPFNDTSSSVRGLPGGVSPVIDKPYDHEQTPPSRTSAEPASNESSRHGFVRALQESILPANSRDMFSRAANIIRASSDLDGVLILDASAVAGGREPDEHEDVGTDSVADHGSDSSTSSDKEGIVRRLDNSLHPGTKGIPPKSGGKICQVLGFSQKERIRDTRGTPDIIQRMSLLESDLRRMLRHFPKGKVLNFNAQGHASTTSESDTLHEESKTGDHDAASRQRPKRKRSVDQQRRIYEALQTDLHDVRSIAFVPFWDYERSRWFAGCLCWTNDSNRVLSTQLDLMYLKVFGNSIMNELARLDSISSLQAKASFAASVSHELRSPLHGILGALQFLRDTPMDSFQVSMLDSMGACGSTLLDTIDHILDHAKSTEAKRNTSTKRLKGQNTIQLSSKRSRVSGPSAMSPQGTDIDLGRVTEEVVEAVFSGQSFQSTQCDREYGPMSPAGSSSEHSGVARKTCFIVLDVSHGENWQFCLPVGSWRRIVMNIFGNAVKYTESGFIHISLRTAPRSKHGTTSTPVTLTITDTGHGISQDFLANKMYQPYSQENPHATGTGLGLSIVRQIIEVVGGKVEVTSDATGTKFTVKLALTRPKPSQELKAPPDVLPGALPGLEGRKICILVPPLSDISRELDLERIHKSRSLFVGVLHSTLESLKMDVTESSDWDGHDADLVILPEPSFDYLTSIRKRRSTTGKAPVTIFIAMDGLEASTLRSDARVQSKESVVEIMAQPCGPYKLANILNYCLDRYNAPDENILLQSSTPTRSHPNTPPHFTYSPGPQSVASEKSQAQLVAFEVFSTLSPLAIPEPNIKIPHRPRAASNTNPSTDVSCVLITDDNPINRRLLAAFMRKYRIPFQEAENGLEALSTYQANPARFDVILMDISMPVMDGMTATRAIREHEQRNKLERSRIIALTGLTSANARLEAWSSGIDHFMTKPLDFKKLKSLLWSPKEKELNDPDQPNGG</sequence>
<organism evidence="10 11">
    <name type="scientific">Lophiotrema nucula</name>
    <dbReference type="NCBI Taxonomy" id="690887"/>
    <lineage>
        <taxon>Eukaryota</taxon>
        <taxon>Fungi</taxon>
        <taxon>Dikarya</taxon>
        <taxon>Ascomycota</taxon>
        <taxon>Pezizomycotina</taxon>
        <taxon>Dothideomycetes</taxon>
        <taxon>Pleosporomycetidae</taxon>
        <taxon>Pleosporales</taxon>
        <taxon>Lophiotremataceae</taxon>
        <taxon>Lophiotrema</taxon>
    </lineage>
</organism>
<gene>
    <name evidence="10" type="ORF">BDV96DRAFT_504582</name>
</gene>
<dbReference type="EMBL" id="ML977348">
    <property type="protein sequence ID" value="KAF2108362.1"/>
    <property type="molecule type" value="Genomic_DNA"/>
</dbReference>
<feature type="domain" description="Histidine kinase" evidence="8">
    <location>
        <begin position="561"/>
        <end position="835"/>
    </location>
</feature>
<dbReference type="CDD" id="cd17546">
    <property type="entry name" value="REC_hyHK_CKI1_RcsC-like"/>
    <property type="match status" value="1"/>
</dbReference>
<dbReference type="PANTHER" id="PTHR43047">
    <property type="entry name" value="TWO-COMPONENT HISTIDINE PROTEIN KINASE"/>
    <property type="match status" value="1"/>
</dbReference>
<evidence type="ECO:0000256" key="3">
    <source>
        <dbReference type="ARBA" id="ARBA00022553"/>
    </source>
</evidence>
<evidence type="ECO:0000256" key="2">
    <source>
        <dbReference type="ARBA" id="ARBA00012438"/>
    </source>
</evidence>
<dbReference type="PROSITE" id="PS50109">
    <property type="entry name" value="HIS_KIN"/>
    <property type="match status" value="1"/>
</dbReference>
<evidence type="ECO:0000256" key="4">
    <source>
        <dbReference type="ARBA" id="ARBA00022679"/>
    </source>
</evidence>
<evidence type="ECO:0000256" key="6">
    <source>
        <dbReference type="PROSITE-ProRule" id="PRU00169"/>
    </source>
</evidence>
<feature type="modified residue" description="4-aspartylphosphate" evidence="6">
    <location>
        <position position="1124"/>
    </location>
</feature>
<evidence type="ECO:0000256" key="7">
    <source>
        <dbReference type="SAM" id="MobiDB-lite"/>
    </source>
</evidence>
<dbReference type="PRINTS" id="PR00344">
    <property type="entry name" value="BCTRLSENSOR"/>
</dbReference>
<feature type="region of interest" description="Disordered" evidence="7">
    <location>
        <begin position="437"/>
        <end position="477"/>
    </location>
</feature>
<keyword evidence="4" id="KW-0808">Transferase</keyword>
<feature type="compositionally biased region" description="Basic and acidic residues" evidence="7">
    <location>
        <begin position="351"/>
        <end position="368"/>
    </location>
</feature>
<dbReference type="SMART" id="SM00388">
    <property type="entry name" value="HisKA"/>
    <property type="match status" value="1"/>
</dbReference>
<dbReference type="Pfam" id="PF00072">
    <property type="entry name" value="Response_reg"/>
    <property type="match status" value="1"/>
</dbReference>
<feature type="compositionally biased region" description="Polar residues" evidence="7">
    <location>
        <begin position="437"/>
        <end position="449"/>
    </location>
</feature>
<dbReference type="GO" id="GO:0005886">
    <property type="term" value="C:plasma membrane"/>
    <property type="evidence" value="ECO:0007669"/>
    <property type="project" value="TreeGrafter"/>
</dbReference>
<proteinExistence type="predicted"/>
<dbReference type="InterPro" id="IPR003018">
    <property type="entry name" value="GAF"/>
</dbReference>
<dbReference type="SMART" id="SM00065">
    <property type="entry name" value="GAF"/>
    <property type="match status" value="1"/>
</dbReference>
<comment type="catalytic activity">
    <reaction evidence="1">
        <text>ATP + protein L-histidine = ADP + protein N-phospho-L-histidine.</text>
        <dbReference type="EC" id="2.7.13.3"/>
    </reaction>
</comment>
<keyword evidence="5" id="KW-0418">Kinase</keyword>
<dbReference type="SMART" id="SM00387">
    <property type="entry name" value="HATPase_c"/>
    <property type="match status" value="1"/>
</dbReference>
<dbReference type="PANTHER" id="PTHR43047:SF72">
    <property type="entry name" value="OSMOSENSING HISTIDINE PROTEIN KINASE SLN1"/>
    <property type="match status" value="1"/>
</dbReference>
<accession>A0A6A5YMQ9</accession>
<dbReference type="SUPFAM" id="SSF55781">
    <property type="entry name" value="GAF domain-like"/>
    <property type="match status" value="1"/>
</dbReference>
<dbReference type="AlphaFoldDB" id="A0A6A5YMQ9"/>
<dbReference type="GO" id="GO:0000155">
    <property type="term" value="F:phosphorelay sensor kinase activity"/>
    <property type="evidence" value="ECO:0007669"/>
    <property type="project" value="InterPro"/>
</dbReference>
<dbReference type="InterPro" id="IPR036890">
    <property type="entry name" value="HATPase_C_sf"/>
</dbReference>
<dbReference type="InterPro" id="IPR005467">
    <property type="entry name" value="His_kinase_dom"/>
</dbReference>
<evidence type="ECO:0000313" key="11">
    <source>
        <dbReference type="Proteomes" id="UP000799770"/>
    </source>
</evidence>
<feature type="compositionally biased region" description="Polar residues" evidence="7">
    <location>
        <begin position="274"/>
        <end position="287"/>
    </location>
</feature>
<dbReference type="InterPro" id="IPR003594">
    <property type="entry name" value="HATPase_dom"/>
</dbReference>
<evidence type="ECO:0000313" key="10">
    <source>
        <dbReference type="EMBL" id="KAF2108362.1"/>
    </source>
</evidence>
<dbReference type="Pfam" id="PF02518">
    <property type="entry name" value="HATPase_c"/>
    <property type="match status" value="1"/>
</dbReference>
<dbReference type="OrthoDB" id="303614at2759"/>
<reference evidence="10" key="1">
    <citation type="journal article" date="2020" name="Stud. Mycol.">
        <title>101 Dothideomycetes genomes: a test case for predicting lifestyles and emergence of pathogens.</title>
        <authorList>
            <person name="Haridas S."/>
            <person name="Albert R."/>
            <person name="Binder M."/>
            <person name="Bloem J."/>
            <person name="Labutti K."/>
            <person name="Salamov A."/>
            <person name="Andreopoulos B."/>
            <person name="Baker S."/>
            <person name="Barry K."/>
            <person name="Bills G."/>
            <person name="Bluhm B."/>
            <person name="Cannon C."/>
            <person name="Castanera R."/>
            <person name="Culley D."/>
            <person name="Daum C."/>
            <person name="Ezra D."/>
            <person name="Gonzalez J."/>
            <person name="Henrissat B."/>
            <person name="Kuo A."/>
            <person name="Liang C."/>
            <person name="Lipzen A."/>
            <person name="Lutzoni F."/>
            <person name="Magnuson J."/>
            <person name="Mondo S."/>
            <person name="Nolan M."/>
            <person name="Ohm R."/>
            <person name="Pangilinan J."/>
            <person name="Park H.-J."/>
            <person name="Ramirez L."/>
            <person name="Alfaro M."/>
            <person name="Sun H."/>
            <person name="Tritt A."/>
            <person name="Yoshinaga Y."/>
            <person name="Zwiers L.-H."/>
            <person name="Turgeon B."/>
            <person name="Goodwin S."/>
            <person name="Spatafora J."/>
            <person name="Crous P."/>
            <person name="Grigoriev I."/>
        </authorList>
    </citation>
    <scope>NUCLEOTIDE SEQUENCE</scope>
    <source>
        <strain evidence="10">CBS 627.86</strain>
    </source>
</reference>
<name>A0A6A5YMQ9_9PLEO</name>
<evidence type="ECO:0000259" key="8">
    <source>
        <dbReference type="PROSITE" id="PS50109"/>
    </source>
</evidence>
<dbReference type="InterPro" id="IPR001789">
    <property type="entry name" value="Sig_transdc_resp-reg_receiver"/>
</dbReference>
<dbReference type="Gene3D" id="3.40.50.2300">
    <property type="match status" value="1"/>
</dbReference>
<keyword evidence="11" id="KW-1185">Reference proteome</keyword>
<evidence type="ECO:0000256" key="5">
    <source>
        <dbReference type="ARBA" id="ARBA00022777"/>
    </source>
</evidence>
<feature type="region of interest" description="Disordered" evidence="7">
    <location>
        <begin position="223"/>
        <end position="291"/>
    </location>
</feature>
<dbReference type="SMART" id="SM00448">
    <property type="entry name" value="REC"/>
    <property type="match status" value="1"/>
</dbReference>
<feature type="compositionally biased region" description="Polar residues" evidence="7">
    <location>
        <begin position="1000"/>
        <end position="1010"/>
    </location>
</feature>
<dbReference type="SUPFAM" id="SSF47384">
    <property type="entry name" value="Homodimeric domain of signal transducing histidine kinase"/>
    <property type="match status" value="1"/>
</dbReference>
<dbReference type="InterPro" id="IPR011006">
    <property type="entry name" value="CheY-like_superfamily"/>
</dbReference>
<dbReference type="Gene3D" id="3.30.565.10">
    <property type="entry name" value="Histidine kinase-like ATPase, C-terminal domain"/>
    <property type="match status" value="1"/>
</dbReference>
<protein>
    <recommendedName>
        <fullName evidence="2">histidine kinase</fullName>
        <ecNumber evidence="2">2.7.13.3</ecNumber>
    </recommendedName>
</protein>
<dbReference type="GO" id="GO:0009927">
    <property type="term" value="F:histidine phosphotransfer kinase activity"/>
    <property type="evidence" value="ECO:0007669"/>
    <property type="project" value="TreeGrafter"/>
</dbReference>
<feature type="domain" description="Response regulatory" evidence="9">
    <location>
        <begin position="1073"/>
        <end position="1194"/>
    </location>
</feature>
<evidence type="ECO:0000259" key="9">
    <source>
        <dbReference type="PROSITE" id="PS50110"/>
    </source>
</evidence>
<dbReference type="PROSITE" id="PS50110">
    <property type="entry name" value="RESPONSE_REGULATORY"/>
    <property type="match status" value="1"/>
</dbReference>
<dbReference type="Proteomes" id="UP000799770">
    <property type="component" value="Unassembled WGS sequence"/>
</dbReference>
<dbReference type="InterPro" id="IPR036097">
    <property type="entry name" value="HisK_dim/P_sf"/>
</dbReference>
<dbReference type="Gene3D" id="3.30.450.40">
    <property type="match status" value="1"/>
</dbReference>
<keyword evidence="3 6" id="KW-0597">Phosphoprotein</keyword>
<dbReference type="InterPro" id="IPR004358">
    <property type="entry name" value="Sig_transdc_His_kin-like_C"/>
</dbReference>
<feature type="compositionally biased region" description="Basic and acidic residues" evidence="7">
    <location>
        <begin position="450"/>
        <end position="465"/>
    </location>
</feature>
<dbReference type="SUPFAM" id="SSF52172">
    <property type="entry name" value="CheY-like"/>
    <property type="match status" value="1"/>
</dbReference>
<dbReference type="InterPro" id="IPR029016">
    <property type="entry name" value="GAF-like_dom_sf"/>
</dbReference>
<dbReference type="Pfam" id="PF00512">
    <property type="entry name" value="HisKA"/>
    <property type="match status" value="1"/>
</dbReference>
<feature type="region of interest" description="Disordered" evidence="7">
    <location>
        <begin position="1000"/>
        <end position="1024"/>
    </location>
</feature>
<dbReference type="Gene3D" id="1.10.287.130">
    <property type="match status" value="1"/>
</dbReference>
<dbReference type="Pfam" id="PF01590">
    <property type="entry name" value="GAF"/>
    <property type="match status" value="1"/>
</dbReference>
<dbReference type="CDD" id="cd00082">
    <property type="entry name" value="HisKA"/>
    <property type="match status" value="1"/>
</dbReference>
<dbReference type="SUPFAM" id="SSF55874">
    <property type="entry name" value="ATPase domain of HSP90 chaperone/DNA topoisomerase II/histidine kinase"/>
    <property type="match status" value="1"/>
</dbReference>
<dbReference type="FunFam" id="3.30.450.40:FF:000083">
    <property type="entry name" value="Sensor histidine kinase/response regulator, putative (AFU_orthologue AFUA_4G00660)"/>
    <property type="match status" value="1"/>
</dbReference>
<dbReference type="InterPro" id="IPR003661">
    <property type="entry name" value="HisK_dim/P_dom"/>
</dbReference>